<evidence type="ECO:0000313" key="2">
    <source>
        <dbReference type="EMBL" id="KAH7114203.1"/>
    </source>
</evidence>
<reference evidence="2" key="1">
    <citation type="journal article" date="2021" name="Nat. Commun.">
        <title>Genetic determinants of endophytism in the Arabidopsis root mycobiome.</title>
        <authorList>
            <person name="Mesny F."/>
            <person name="Miyauchi S."/>
            <person name="Thiergart T."/>
            <person name="Pickel B."/>
            <person name="Atanasova L."/>
            <person name="Karlsson M."/>
            <person name="Huettel B."/>
            <person name="Barry K.W."/>
            <person name="Haridas S."/>
            <person name="Chen C."/>
            <person name="Bauer D."/>
            <person name="Andreopoulos W."/>
            <person name="Pangilinan J."/>
            <person name="LaButti K."/>
            <person name="Riley R."/>
            <person name="Lipzen A."/>
            <person name="Clum A."/>
            <person name="Drula E."/>
            <person name="Henrissat B."/>
            <person name="Kohler A."/>
            <person name="Grigoriev I.V."/>
            <person name="Martin F.M."/>
            <person name="Hacquard S."/>
        </authorList>
    </citation>
    <scope>NUCLEOTIDE SEQUENCE</scope>
    <source>
        <strain evidence="2">MPI-CAGE-CH-0243</strain>
    </source>
</reference>
<gene>
    <name evidence="2" type="ORF">B0J11DRAFT_540377</name>
</gene>
<comment type="caution">
    <text evidence="2">The sequence shown here is derived from an EMBL/GenBank/DDBJ whole genome shotgun (WGS) entry which is preliminary data.</text>
</comment>
<evidence type="ECO:0000313" key="3">
    <source>
        <dbReference type="Proteomes" id="UP000700596"/>
    </source>
</evidence>
<protein>
    <recommendedName>
        <fullName evidence="4">Tachykinin family protein</fullName>
    </recommendedName>
</protein>
<dbReference type="PANTHER" id="PTHR37540">
    <property type="entry name" value="TRANSCRIPTION FACTOR (ACR-2), PUTATIVE-RELATED-RELATED"/>
    <property type="match status" value="1"/>
</dbReference>
<sequence length="595" mass="66411">MRTYNRLSLHISPVYYINTPTIPHGASQGPSSSSAAYTSSISLMPPKVQFVILTGKPSSATKKEQRRLIQSHVTSQRYSEKRKRDVKNHELEVQRGSTSASPSTTSKSTSPVSPGSERIANILAGEPEISESWNDDFNTIVSHLDQSTIIQLSGTDNLPVFGDSRHEHSDIHVLPTLSPSPYAYIGNGLSDPFVSLPALKFPRMSKHLFYYVNILMPAMHPSYTTNLSRRTFGCKSMQYADELSLSGMSAFSATSRAMETGDLVRQDVKNPNLDEGFHENVFDWLYFKGNTIRLVNKRLVNGGEAIDDLTIGGICDLILLETYTGNIKEAKLHMNGLGRIASLRYKGDPLPYSIAIRITASAVKLSTLTYSTPPIPFTLTYVPGLSLPLPAISQLLPGFGSRLTLLWSHIEPSMTFLPTIHDIIAATRCTEAVYHWIYPYAEDDRYYEYINFQNLSIEHRTLGWKMHDDINSDIRIRQDCLRFALLLYANTGLIRGYPACAALIHNLVVGMRDSLARKAGNLEIWAGLEEVLLWIVFIGVHCSKGEAEEGFFLGMFREVVNAIGYDGVGTIRTALESLFWVDRIHESSLNEAWYG</sequence>
<dbReference type="EMBL" id="JAGMWT010000017">
    <property type="protein sequence ID" value="KAH7114203.1"/>
    <property type="molecule type" value="Genomic_DNA"/>
</dbReference>
<evidence type="ECO:0000256" key="1">
    <source>
        <dbReference type="SAM" id="MobiDB-lite"/>
    </source>
</evidence>
<organism evidence="2 3">
    <name type="scientific">Dendryphion nanum</name>
    <dbReference type="NCBI Taxonomy" id="256645"/>
    <lineage>
        <taxon>Eukaryota</taxon>
        <taxon>Fungi</taxon>
        <taxon>Dikarya</taxon>
        <taxon>Ascomycota</taxon>
        <taxon>Pezizomycotina</taxon>
        <taxon>Dothideomycetes</taxon>
        <taxon>Pleosporomycetidae</taxon>
        <taxon>Pleosporales</taxon>
        <taxon>Torulaceae</taxon>
        <taxon>Dendryphion</taxon>
    </lineage>
</organism>
<keyword evidence="3" id="KW-1185">Reference proteome</keyword>
<evidence type="ECO:0008006" key="4">
    <source>
        <dbReference type="Google" id="ProtNLM"/>
    </source>
</evidence>
<dbReference type="PANTHER" id="PTHR37540:SF5">
    <property type="entry name" value="TRANSCRIPTION FACTOR DOMAIN-CONTAINING PROTEIN"/>
    <property type="match status" value="1"/>
</dbReference>
<accession>A0A9P9D7W0</accession>
<dbReference type="OrthoDB" id="4158087at2759"/>
<feature type="compositionally biased region" description="Low complexity" evidence="1">
    <location>
        <begin position="97"/>
        <end position="116"/>
    </location>
</feature>
<feature type="compositionally biased region" description="Basic and acidic residues" evidence="1">
    <location>
        <begin position="78"/>
        <end position="93"/>
    </location>
</feature>
<proteinExistence type="predicted"/>
<dbReference type="Proteomes" id="UP000700596">
    <property type="component" value="Unassembled WGS sequence"/>
</dbReference>
<dbReference type="AlphaFoldDB" id="A0A9P9D7W0"/>
<feature type="region of interest" description="Disordered" evidence="1">
    <location>
        <begin position="59"/>
        <end position="116"/>
    </location>
</feature>
<name>A0A9P9D7W0_9PLEO</name>